<dbReference type="Proteomes" id="UP001642540">
    <property type="component" value="Unassembled WGS sequence"/>
</dbReference>
<gene>
    <name evidence="1" type="ORF">ODALV1_LOCUS7589</name>
</gene>
<proteinExistence type="predicted"/>
<accession>A0ABP1Q5Q6</accession>
<evidence type="ECO:0000313" key="2">
    <source>
        <dbReference type="Proteomes" id="UP001642540"/>
    </source>
</evidence>
<comment type="caution">
    <text evidence="1">The sequence shown here is derived from an EMBL/GenBank/DDBJ whole genome shotgun (WGS) entry which is preliminary data.</text>
</comment>
<reference evidence="1 2" key="1">
    <citation type="submission" date="2024-08" db="EMBL/GenBank/DDBJ databases">
        <authorList>
            <person name="Cucini C."/>
            <person name="Frati F."/>
        </authorList>
    </citation>
    <scope>NUCLEOTIDE SEQUENCE [LARGE SCALE GENOMIC DNA]</scope>
</reference>
<protein>
    <submittedName>
        <fullName evidence="1">Uncharacterized protein</fullName>
    </submittedName>
</protein>
<name>A0ABP1Q5Q6_9HEXA</name>
<dbReference type="EMBL" id="CAXLJM020000024">
    <property type="protein sequence ID" value="CAL8090247.1"/>
    <property type="molecule type" value="Genomic_DNA"/>
</dbReference>
<evidence type="ECO:0000313" key="1">
    <source>
        <dbReference type="EMBL" id="CAL8090247.1"/>
    </source>
</evidence>
<keyword evidence="2" id="KW-1185">Reference proteome</keyword>
<organism evidence="1 2">
    <name type="scientific">Orchesella dallaii</name>
    <dbReference type="NCBI Taxonomy" id="48710"/>
    <lineage>
        <taxon>Eukaryota</taxon>
        <taxon>Metazoa</taxon>
        <taxon>Ecdysozoa</taxon>
        <taxon>Arthropoda</taxon>
        <taxon>Hexapoda</taxon>
        <taxon>Collembola</taxon>
        <taxon>Entomobryomorpha</taxon>
        <taxon>Entomobryoidea</taxon>
        <taxon>Orchesellidae</taxon>
        <taxon>Orchesellinae</taxon>
        <taxon>Orchesella</taxon>
    </lineage>
</organism>
<sequence length="129" mass="14419">MAEYPYPMAKGSSSVAGVTLCFPKKSVAYKVSKLKCRVGREKLEYEERENERVEAEWSGVEQWRLLGIRKGPLSKGNPGGKKVYWITFAIPVGLVPLLETVAHRPYCLSGRLGVMRRGGQRPGGVEPRR</sequence>